<comment type="caution">
    <text evidence="1">The sequence shown here is derived from an EMBL/GenBank/DDBJ whole genome shotgun (WGS) entry which is preliminary data.</text>
</comment>
<name>A0A9P9JKP3_FUSRE</name>
<sequence>MLIKFYASNDVTRRRQNRYQCCGKWLHDGWTHLLTDIGVLETMAPFWLTSNTVQTFDS</sequence>
<dbReference type="GeneID" id="70224430"/>
<proteinExistence type="predicted"/>
<protein>
    <submittedName>
        <fullName evidence="1">Uncharacterized protein</fullName>
    </submittedName>
</protein>
<reference evidence="1" key="1">
    <citation type="journal article" date="2021" name="Nat. Commun.">
        <title>Genetic determinants of endophytism in the Arabidopsis root mycobiome.</title>
        <authorList>
            <person name="Mesny F."/>
            <person name="Miyauchi S."/>
            <person name="Thiergart T."/>
            <person name="Pickel B."/>
            <person name="Atanasova L."/>
            <person name="Karlsson M."/>
            <person name="Huettel B."/>
            <person name="Barry K.W."/>
            <person name="Haridas S."/>
            <person name="Chen C."/>
            <person name="Bauer D."/>
            <person name="Andreopoulos W."/>
            <person name="Pangilinan J."/>
            <person name="LaButti K."/>
            <person name="Riley R."/>
            <person name="Lipzen A."/>
            <person name="Clum A."/>
            <person name="Drula E."/>
            <person name="Henrissat B."/>
            <person name="Kohler A."/>
            <person name="Grigoriev I.V."/>
            <person name="Martin F.M."/>
            <person name="Hacquard S."/>
        </authorList>
    </citation>
    <scope>NUCLEOTIDE SEQUENCE</scope>
    <source>
        <strain evidence="1">MPI-CAGE-AT-0023</strain>
    </source>
</reference>
<accession>A0A9P9JKP3</accession>
<evidence type="ECO:0000313" key="1">
    <source>
        <dbReference type="EMBL" id="KAH7210821.1"/>
    </source>
</evidence>
<dbReference type="EMBL" id="JAGMUX010000031">
    <property type="protein sequence ID" value="KAH7210821.1"/>
    <property type="molecule type" value="Genomic_DNA"/>
</dbReference>
<organism evidence="1 2">
    <name type="scientific">Fusarium redolens</name>
    <dbReference type="NCBI Taxonomy" id="48865"/>
    <lineage>
        <taxon>Eukaryota</taxon>
        <taxon>Fungi</taxon>
        <taxon>Dikarya</taxon>
        <taxon>Ascomycota</taxon>
        <taxon>Pezizomycotina</taxon>
        <taxon>Sordariomycetes</taxon>
        <taxon>Hypocreomycetidae</taxon>
        <taxon>Hypocreales</taxon>
        <taxon>Nectriaceae</taxon>
        <taxon>Fusarium</taxon>
        <taxon>Fusarium redolens species complex</taxon>
    </lineage>
</organism>
<gene>
    <name evidence="1" type="ORF">BKA55DRAFT_585651</name>
</gene>
<dbReference type="AlphaFoldDB" id="A0A9P9JKP3"/>
<dbReference type="Proteomes" id="UP000720189">
    <property type="component" value="Unassembled WGS sequence"/>
</dbReference>
<keyword evidence="2" id="KW-1185">Reference proteome</keyword>
<evidence type="ECO:0000313" key="2">
    <source>
        <dbReference type="Proteomes" id="UP000720189"/>
    </source>
</evidence>
<dbReference type="RefSeq" id="XP_046041592.1">
    <property type="nucleotide sequence ID" value="XM_046194476.1"/>
</dbReference>